<feature type="chain" id="PRO_5035428598" evidence="1">
    <location>
        <begin position="16"/>
        <end position="82"/>
    </location>
</feature>
<evidence type="ECO:0000313" key="2">
    <source>
        <dbReference type="EMBL" id="KAF2888387.1"/>
    </source>
</evidence>
<reference evidence="2" key="1">
    <citation type="submission" date="2019-08" db="EMBL/GenBank/DDBJ databases">
        <title>The genome of the North American firefly Photinus pyralis.</title>
        <authorList>
            <consortium name="Photinus pyralis genome working group"/>
            <person name="Fallon T.R."/>
            <person name="Sander Lower S.E."/>
            <person name="Weng J.-K."/>
        </authorList>
    </citation>
    <scope>NUCLEOTIDE SEQUENCE</scope>
    <source>
        <strain evidence="2">TRF0915ILg1</strain>
        <tissue evidence="2">Whole body</tissue>
    </source>
</reference>
<dbReference type="OrthoDB" id="6802621at2759"/>
<accession>A0A8K0G4R5</accession>
<protein>
    <submittedName>
        <fullName evidence="2">Uncharacterized protein</fullName>
    </submittedName>
</protein>
<comment type="caution">
    <text evidence="2">The sequence shown here is derived from an EMBL/GenBank/DDBJ whole genome shotgun (WGS) entry which is preliminary data.</text>
</comment>
<evidence type="ECO:0000313" key="3">
    <source>
        <dbReference type="Proteomes" id="UP000801492"/>
    </source>
</evidence>
<gene>
    <name evidence="2" type="ORF">ILUMI_17786</name>
</gene>
<dbReference type="AlphaFoldDB" id="A0A8K0G4R5"/>
<organism evidence="2 3">
    <name type="scientific">Ignelater luminosus</name>
    <name type="common">Cucubano</name>
    <name type="synonym">Pyrophorus luminosus</name>
    <dbReference type="NCBI Taxonomy" id="2038154"/>
    <lineage>
        <taxon>Eukaryota</taxon>
        <taxon>Metazoa</taxon>
        <taxon>Ecdysozoa</taxon>
        <taxon>Arthropoda</taxon>
        <taxon>Hexapoda</taxon>
        <taxon>Insecta</taxon>
        <taxon>Pterygota</taxon>
        <taxon>Neoptera</taxon>
        <taxon>Endopterygota</taxon>
        <taxon>Coleoptera</taxon>
        <taxon>Polyphaga</taxon>
        <taxon>Elateriformia</taxon>
        <taxon>Elateroidea</taxon>
        <taxon>Elateridae</taxon>
        <taxon>Agrypninae</taxon>
        <taxon>Pyrophorini</taxon>
        <taxon>Ignelater</taxon>
    </lineage>
</organism>
<sequence>MNVFVSSVLIATVLSQSIDYNKFRQHDYQLIIERASIPHYDKRYMNYAKVISFKCNRTNVAVNGTANFKVNVGNDLVVNFSL</sequence>
<dbReference type="Proteomes" id="UP000801492">
    <property type="component" value="Unassembled WGS sequence"/>
</dbReference>
<feature type="signal peptide" evidence="1">
    <location>
        <begin position="1"/>
        <end position="15"/>
    </location>
</feature>
<keyword evidence="1" id="KW-0732">Signal</keyword>
<keyword evidence="3" id="KW-1185">Reference proteome</keyword>
<evidence type="ECO:0000256" key="1">
    <source>
        <dbReference type="SAM" id="SignalP"/>
    </source>
</evidence>
<name>A0A8K0G4R5_IGNLU</name>
<proteinExistence type="predicted"/>
<dbReference type="EMBL" id="VTPC01077755">
    <property type="protein sequence ID" value="KAF2888387.1"/>
    <property type="molecule type" value="Genomic_DNA"/>
</dbReference>